<dbReference type="EC" id="2.7.13.3" evidence="3"/>
<keyword evidence="7" id="KW-0547">Nucleotide-binding</keyword>
<keyword evidence="15" id="KW-1185">Reference proteome</keyword>
<reference evidence="14" key="2">
    <citation type="submission" date="2020-09" db="EMBL/GenBank/DDBJ databases">
        <authorList>
            <person name="Sun Q."/>
            <person name="Ohkuma M."/>
        </authorList>
    </citation>
    <scope>NUCLEOTIDE SEQUENCE</scope>
    <source>
        <strain evidence="14">JCM 14719</strain>
    </source>
</reference>
<keyword evidence="6" id="KW-0808">Transferase</keyword>
<evidence type="ECO:0000256" key="1">
    <source>
        <dbReference type="ARBA" id="ARBA00000085"/>
    </source>
</evidence>
<evidence type="ECO:0000256" key="10">
    <source>
        <dbReference type="ARBA" id="ARBA00023012"/>
    </source>
</evidence>
<dbReference type="PANTHER" id="PTHR43711">
    <property type="entry name" value="TWO-COMPONENT HISTIDINE KINASE"/>
    <property type="match status" value="1"/>
</dbReference>
<dbReference type="Pfam" id="PF00512">
    <property type="entry name" value="HisKA"/>
    <property type="match status" value="1"/>
</dbReference>
<sequence length="315" mass="35938">MDLIAWVLAGVNVWVLLRYRSLVRQVEQVNDILAKISGGNYNLRFRMLTNNPQMKRLRANLNGLVDQFQQTLKRIHYLEHARKTMLAYLSHDLRTPLAAMLGYVEALRTDNTLTPAERAEYLDIVSQRGAKLAEMLNDFFEFTRLEADETPLPLEPLDLAEKVREALLLVHPEAAQAGVVPEVKIPEHPVWVWANARAVDRILHNLLVNALRHGKDGGVIGVAVREDGDRAWVDVWDRGRGIDKRDLPYIFDPFYTRGRSREDARQSSGLGLAIVKHLVEKQQGTVTASSVPWKRTTVSFSLRRMTEEEETGMER</sequence>
<dbReference type="InterPro" id="IPR003594">
    <property type="entry name" value="HATPase_dom"/>
</dbReference>
<dbReference type="InterPro" id="IPR003660">
    <property type="entry name" value="HAMP_dom"/>
</dbReference>
<evidence type="ECO:0000259" key="13">
    <source>
        <dbReference type="PROSITE" id="PS50885"/>
    </source>
</evidence>
<dbReference type="EMBL" id="BMOF01000016">
    <property type="protein sequence ID" value="GGJ98634.1"/>
    <property type="molecule type" value="Genomic_DNA"/>
</dbReference>
<dbReference type="InterPro" id="IPR036890">
    <property type="entry name" value="HATPase_C_sf"/>
</dbReference>
<dbReference type="SMART" id="SM00388">
    <property type="entry name" value="HisKA"/>
    <property type="match status" value="1"/>
</dbReference>
<evidence type="ECO:0000256" key="3">
    <source>
        <dbReference type="ARBA" id="ARBA00012438"/>
    </source>
</evidence>
<keyword evidence="9" id="KW-0067">ATP-binding</keyword>
<evidence type="ECO:0000313" key="14">
    <source>
        <dbReference type="EMBL" id="GGJ98634.1"/>
    </source>
</evidence>
<evidence type="ECO:0000256" key="4">
    <source>
        <dbReference type="ARBA" id="ARBA00022475"/>
    </source>
</evidence>
<dbReference type="AlphaFoldDB" id="A0A8J3B6Z3"/>
<dbReference type="Pfam" id="PF02518">
    <property type="entry name" value="HATPase_c"/>
    <property type="match status" value="1"/>
</dbReference>
<keyword evidence="8 14" id="KW-0418">Kinase</keyword>
<keyword evidence="5" id="KW-0597">Phosphoprotein</keyword>
<dbReference type="InterPro" id="IPR004358">
    <property type="entry name" value="Sig_transdc_His_kin-like_C"/>
</dbReference>
<gene>
    <name evidence="14" type="ORF">GCM10007043_10770</name>
</gene>
<dbReference type="GO" id="GO:0005524">
    <property type="term" value="F:ATP binding"/>
    <property type="evidence" value="ECO:0007669"/>
    <property type="project" value="UniProtKB-KW"/>
</dbReference>
<keyword evidence="4" id="KW-1003">Cell membrane</keyword>
<feature type="domain" description="HAMP" evidence="13">
    <location>
        <begin position="20"/>
        <end position="73"/>
    </location>
</feature>
<reference evidence="14" key="1">
    <citation type="journal article" date="2014" name="Int. J. Syst. Evol. Microbiol.">
        <title>Complete genome sequence of Corynebacterium casei LMG S-19264T (=DSM 44701T), isolated from a smear-ripened cheese.</title>
        <authorList>
            <consortium name="US DOE Joint Genome Institute (JGI-PGF)"/>
            <person name="Walter F."/>
            <person name="Albersmeier A."/>
            <person name="Kalinowski J."/>
            <person name="Ruckert C."/>
        </authorList>
    </citation>
    <scope>NUCLEOTIDE SEQUENCE</scope>
    <source>
        <strain evidence="14">JCM 14719</strain>
    </source>
</reference>
<dbReference type="PRINTS" id="PR00344">
    <property type="entry name" value="BCTRLSENSOR"/>
</dbReference>
<dbReference type="PROSITE" id="PS50109">
    <property type="entry name" value="HIS_KIN"/>
    <property type="match status" value="1"/>
</dbReference>
<accession>A0A8J3B6Z3</accession>
<dbReference type="Proteomes" id="UP000637720">
    <property type="component" value="Unassembled WGS sequence"/>
</dbReference>
<evidence type="ECO:0000256" key="11">
    <source>
        <dbReference type="ARBA" id="ARBA00023136"/>
    </source>
</evidence>
<evidence type="ECO:0000256" key="5">
    <source>
        <dbReference type="ARBA" id="ARBA00022553"/>
    </source>
</evidence>
<dbReference type="Gene3D" id="1.10.287.130">
    <property type="match status" value="1"/>
</dbReference>
<dbReference type="PROSITE" id="PS50885">
    <property type="entry name" value="HAMP"/>
    <property type="match status" value="1"/>
</dbReference>
<keyword evidence="11" id="KW-0472">Membrane</keyword>
<comment type="subcellular location">
    <subcellularLocation>
        <location evidence="2">Cell membrane</location>
        <topology evidence="2">Multi-pass membrane protein</topology>
    </subcellularLocation>
</comment>
<evidence type="ECO:0000256" key="6">
    <source>
        <dbReference type="ARBA" id="ARBA00022679"/>
    </source>
</evidence>
<evidence type="ECO:0000256" key="2">
    <source>
        <dbReference type="ARBA" id="ARBA00004651"/>
    </source>
</evidence>
<name>A0A8J3B6Z3_9BACI</name>
<dbReference type="GO" id="GO:0000155">
    <property type="term" value="F:phosphorelay sensor kinase activity"/>
    <property type="evidence" value="ECO:0007669"/>
    <property type="project" value="InterPro"/>
</dbReference>
<dbReference type="InterPro" id="IPR036097">
    <property type="entry name" value="HisK_dim/P_sf"/>
</dbReference>
<evidence type="ECO:0000256" key="7">
    <source>
        <dbReference type="ARBA" id="ARBA00022741"/>
    </source>
</evidence>
<dbReference type="InterPro" id="IPR003661">
    <property type="entry name" value="HisK_dim/P_dom"/>
</dbReference>
<protein>
    <recommendedName>
        <fullName evidence="3">histidine kinase</fullName>
        <ecNumber evidence="3">2.7.13.3</ecNumber>
    </recommendedName>
</protein>
<evidence type="ECO:0000313" key="15">
    <source>
        <dbReference type="Proteomes" id="UP000637720"/>
    </source>
</evidence>
<dbReference type="InterPro" id="IPR005467">
    <property type="entry name" value="His_kinase_dom"/>
</dbReference>
<dbReference type="GO" id="GO:0005886">
    <property type="term" value="C:plasma membrane"/>
    <property type="evidence" value="ECO:0007669"/>
    <property type="project" value="UniProtKB-SubCell"/>
</dbReference>
<comment type="catalytic activity">
    <reaction evidence="1">
        <text>ATP + protein L-histidine = ADP + protein N-phospho-L-histidine.</text>
        <dbReference type="EC" id="2.7.13.3"/>
    </reaction>
</comment>
<evidence type="ECO:0000256" key="8">
    <source>
        <dbReference type="ARBA" id="ARBA00022777"/>
    </source>
</evidence>
<comment type="caution">
    <text evidence="14">The sequence shown here is derived from an EMBL/GenBank/DDBJ whole genome shotgun (WGS) entry which is preliminary data.</text>
</comment>
<feature type="domain" description="Histidine kinase" evidence="12">
    <location>
        <begin position="88"/>
        <end position="306"/>
    </location>
</feature>
<dbReference type="InterPro" id="IPR050736">
    <property type="entry name" value="Sensor_HK_Regulatory"/>
</dbReference>
<dbReference type="SMART" id="SM00387">
    <property type="entry name" value="HATPase_c"/>
    <property type="match status" value="1"/>
</dbReference>
<evidence type="ECO:0000256" key="9">
    <source>
        <dbReference type="ARBA" id="ARBA00022840"/>
    </source>
</evidence>
<dbReference type="SUPFAM" id="SSF55874">
    <property type="entry name" value="ATPase domain of HSP90 chaperone/DNA topoisomerase II/histidine kinase"/>
    <property type="match status" value="1"/>
</dbReference>
<dbReference type="RefSeq" id="WP_188817025.1">
    <property type="nucleotide sequence ID" value="NZ_BMOF01000016.1"/>
</dbReference>
<dbReference type="CDD" id="cd00082">
    <property type="entry name" value="HisKA"/>
    <property type="match status" value="1"/>
</dbReference>
<dbReference type="PANTHER" id="PTHR43711:SF1">
    <property type="entry name" value="HISTIDINE KINASE 1"/>
    <property type="match status" value="1"/>
</dbReference>
<organism evidence="14 15">
    <name type="scientific">Calditerricola satsumensis</name>
    <dbReference type="NCBI Taxonomy" id="373054"/>
    <lineage>
        <taxon>Bacteria</taxon>
        <taxon>Bacillati</taxon>
        <taxon>Bacillota</taxon>
        <taxon>Bacilli</taxon>
        <taxon>Bacillales</taxon>
        <taxon>Bacillaceae</taxon>
        <taxon>Calditerricola</taxon>
    </lineage>
</organism>
<dbReference type="Gene3D" id="3.30.565.10">
    <property type="entry name" value="Histidine kinase-like ATPase, C-terminal domain"/>
    <property type="match status" value="1"/>
</dbReference>
<proteinExistence type="predicted"/>
<evidence type="ECO:0000259" key="12">
    <source>
        <dbReference type="PROSITE" id="PS50109"/>
    </source>
</evidence>
<dbReference type="SUPFAM" id="SSF47384">
    <property type="entry name" value="Homodimeric domain of signal transducing histidine kinase"/>
    <property type="match status" value="1"/>
</dbReference>
<keyword evidence="10" id="KW-0902">Two-component regulatory system</keyword>